<accession>A0A1K0J0A2</accession>
<name>A0A1K0J0A2_CUPNE</name>
<protein>
    <submittedName>
        <fullName evidence="1">Uncharacterized protein</fullName>
    </submittedName>
</protein>
<dbReference type="AlphaFoldDB" id="A0A1K0J0A2"/>
<organism evidence="1">
    <name type="scientific">Cupriavidus necator</name>
    <name type="common">Alcaligenes eutrophus</name>
    <name type="synonym">Ralstonia eutropha</name>
    <dbReference type="NCBI Taxonomy" id="106590"/>
    <lineage>
        <taxon>Bacteria</taxon>
        <taxon>Pseudomonadati</taxon>
        <taxon>Pseudomonadota</taxon>
        <taxon>Betaproteobacteria</taxon>
        <taxon>Burkholderiales</taxon>
        <taxon>Burkholderiaceae</taxon>
        <taxon>Cupriavidus</taxon>
    </lineage>
</organism>
<gene>
    <name evidence="1" type="ORF">CNECB9_5060004</name>
</gene>
<sequence length="71" mass="7907">MRPLFRQLLLGKQPRTGAWFDGSALLAPVRRTEEAFRAMIRQSPGNVIVPRPGDYATSTQITALLQQAEPD</sequence>
<reference evidence="1" key="1">
    <citation type="submission" date="2016-09" db="EMBL/GenBank/DDBJ databases">
        <authorList>
            <person name="Capua I."/>
            <person name="De Benedictis P."/>
            <person name="Joannis T."/>
            <person name="Lombin L.H."/>
            <person name="Cattoli G."/>
        </authorList>
    </citation>
    <scope>NUCLEOTIDE SEQUENCE</scope>
    <source>
        <strain evidence="1">B9</strain>
    </source>
</reference>
<dbReference type="EMBL" id="FMSH01000453">
    <property type="protein sequence ID" value="SCU91252.1"/>
    <property type="molecule type" value="Genomic_DNA"/>
</dbReference>
<evidence type="ECO:0000313" key="1">
    <source>
        <dbReference type="EMBL" id="SCU91252.1"/>
    </source>
</evidence>
<proteinExistence type="predicted"/>